<evidence type="ECO:0000313" key="13">
    <source>
        <dbReference type="Proteomes" id="UP000471199"/>
    </source>
</evidence>
<evidence type="ECO:0000313" key="4">
    <source>
        <dbReference type="EMBL" id="KSA78901.1"/>
    </source>
</evidence>
<evidence type="ECO:0000313" key="15">
    <source>
        <dbReference type="Proteomes" id="UP000478867"/>
    </source>
</evidence>
<reference evidence="5" key="9">
    <citation type="submission" date="2023-08" db="EMBL/GenBank/DDBJ databases">
        <authorList>
            <person name="Zhao H."/>
            <person name="Wang X."/>
        </authorList>
    </citation>
    <scope>NUCLEOTIDE SEQUENCE</scope>
    <source>
        <strain evidence="5">NC-4</strain>
    </source>
</reference>
<dbReference type="EMBL" id="LALJ01000050">
    <property type="protein sequence ID" value="KMR35237.1"/>
    <property type="molecule type" value="Genomic_DNA"/>
</dbReference>
<protein>
    <submittedName>
        <fullName evidence="2">Uncharacterized protein</fullName>
    </submittedName>
</protein>
<dbReference type="EMBL" id="JAALTR010000098">
    <property type="protein sequence ID" value="NGW66500.1"/>
    <property type="molecule type" value="Genomic_DNA"/>
</dbReference>
<evidence type="ECO:0000313" key="10">
    <source>
        <dbReference type="EMBL" id="NUY68169.1"/>
    </source>
</evidence>
<gene>
    <name evidence="4" type="ORF">ACR79_12540</name>
    <name evidence="1" type="ORF">CNH36_11005</name>
    <name evidence="3" type="ORF">EP54_10490</name>
    <name evidence="2" type="ORF">EQ90_13890</name>
    <name evidence="9" type="ORF">G6Y24_03185</name>
    <name evidence="6" type="ORF">GO793_10130</name>
    <name evidence="7" type="ORF">GO814_14500</name>
    <name evidence="8" type="ORF">GO942_00490</name>
    <name evidence="10" type="ORF">GQX52_05850</name>
    <name evidence="5" type="ORF">LB359_16655</name>
</gene>
<evidence type="ECO:0000313" key="12">
    <source>
        <dbReference type="Proteomes" id="UP000433366"/>
    </source>
</evidence>
<evidence type="ECO:0000313" key="7">
    <source>
        <dbReference type="EMBL" id="MVK36351.1"/>
    </source>
</evidence>
<evidence type="ECO:0000313" key="16">
    <source>
        <dbReference type="Proteomes" id="UP000561555"/>
    </source>
</evidence>
<dbReference type="Proteomes" id="UP000471199">
    <property type="component" value="Unassembled WGS sequence"/>
</dbReference>
<reference evidence="4" key="2">
    <citation type="submission" date="2015-06" db="EMBL/GenBank/DDBJ databases">
        <authorList>
            <person name="Diene S.M."/>
            <person name="Von Dach E."/>
            <person name="Fankhauser C."/>
            <person name="Schrenzel J."/>
            <person name="Harbarth S."/>
            <person name="Francois P."/>
        </authorList>
    </citation>
    <scope>NUCLEOTIDE SEQUENCE</scope>
    <source>
        <strain evidence="4">MRSA_S26</strain>
    </source>
</reference>
<evidence type="ECO:0000313" key="3">
    <source>
        <dbReference type="EMBL" id="KMR56519.1"/>
    </source>
</evidence>
<dbReference type="EMBL" id="JAIUEN010000380">
    <property type="protein sequence ID" value="MCE3363876.1"/>
    <property type="molecule type" value="Genomic_DNA"/>
</dbReference>
<proteinExistence type="predicted"/>
<dbReference type="AlphaFoldDB" id="A0A2C9TI77"/>
<dbReference type="EMBL" id="LALQ01000046">
    <property type="protein sequence ID" value="KMR56519.1"/>
    <property type="molecule type" value="Genomic_DNA"/>
</dbReference>
<evidence type="ECO:0000313" key="2">
    <source>
        <dbReference type="EMBL" id="KMR35237.1"/>
    </source>
</evidence>
<reference evidence="9 14" key="7">
    <citation type="submission" date="2020-02" db="EMBL/GenBank/DDBJ databases">
        <title>Detection of Heterogeneous Vancomycin Intermediate Resistance in Methicillin Resistant Staphylococcus aureus Isolates from Latin-America.</title>
        <authorList>
            <person name="Castro-Cardozo B."/>
            <person name="Berrio M."/>
            <person name="Vargas M.L."/>
            <person name="Carvajal L.P."/>
            <person name="Millan L.V."/>
            <person name="Rios R."/>
            <person name="Hernandez A."/>
            <person name="Rincon S.L."/>
            <person name="Cubides P."/>
            <person name="Forero E."/>
            <person name="Dinh A."/>
            <person name="Seas C."/>
            <person name="Munita J.M."/>
            <person name="Arias C.A."/>
            <person name="Reyes J."/>
            <person name="Diaz L."/>
        </authorList>
    </citation>
    <scope>NUCLEOTIDE SEQUENCE [LARGE SCALE GENOMIC DNA]</scope>
    <source>
        <strain evidence="9 14">UG255</strain>
    </source>
</reference>
<dbReference type="RefSeq" id="WP_001791821.1">
    <property type="nucleotide sequence ID" value="NZ_AP014652.1"/>
</dbReference>
<accession>A0A1E8X526</accession>
<evidence type="ECO:0000313" key="11">
    <source>
        <dbReference type="Proteomes" id="UP000217245"/>
    </source>
</evidence>
<dbReference type="EMBL" id="WPXC01000002">
    <property type="protein sequence ID" value="MVM09168.1"/>
    <property type="molecule type" value="Genomic_DNA"/>
</dbReference>
<accession>A0A2C9TI77</accession>
<dbReference type="EMBL" id="CP023391">
    <property type="protein sequence ID" value="ATC72132.1"/>
    <property type="molecule type" value="Genomic_DNA"/>
</dbReference>
<dbReference type="OrthoDB" id="2394794at2"/>
<evidence type="ECO:0000313" key="6">
    <source>
        <dbReference type="EMBL" id="MVI56207.1"/>
    </source>
</evidence>
<dbReference type="GeneID" id="66840173"/>
<dbReference type="Proteomes" id="UP001200271">
    <property type="component" value="Unassembled WGS sequence"/>
</dbReference>
<reference evidence="10 16" key="6">
    <citation type="journal article" date="2020" name="J. Antimicrob. Chemother.">
        <title>Detection of heterogeneous vancomycin intermediate resistance in MRSA isolates from Latin America.</title>
        <authorList>
            <person name="Castro B.E."/>
            <person name="Berrio M."/>
            <person name="Vargas M.L."/>
            <person name="Carvajal L.P."/>
            <person name="Millan L.V."/>
            <person name="Rios R."/>
            <person name="Hernandez A.K."/>
            <person name="Rincon S."/>
            <person name="Cubides P."/>
            <person name="Forero E."/>
            <person name="Dinh A."/>
            <person name="Seas C."/>
            <person name="Munita J.M."/>
            <person name="Arias C.A."/>
            <person name="Reyes J."/>
            <person name="Diaz L."/>
        </authorList>
    </citation>
    <scope>NUCLEOTIDE SEQUENCE [LARGE SCALE GENOMIC DNA]</scope>
    <source>
        <strain evidence="10 16">UP89</strain>
    </source>
</reference>
<dbReference type="Proteomes" id="UP000052129">
    <property type="component" value="Unassembled WGS sequence"/>
</dbReference>
<reference evidence="2" key="1">
    <citation type="journal article" date="2015" name="J. Infect. Dis.">
        <title>Parallel Epidemics of Community-Associated Methicillin-Resistant Staphylococcus aureus USA300 Infection in North and South America.</title>
        <authorList>
            <person name="Planet P.J."/>
            <person name="Diaz L."/>
            <person name="Kolokotronis S.O."/>
            <person name="Narechania A."/>
            <person name="Reyes J."/>
            <person name="Xing G."/>
            <person name="Rincon S."/>
            <person name="Smith H."/>
            <person name="Panesso D."/>
            <person name="Ryan C."/>
            <person name="Smith D.P."/>
            <person name="Guzman M."/>
            <person name="Zurita J."/>
            <person name="Sebra R."/>
            <person name="Deikus G."/>
            <person name="Nolan R.L."/>
            <person name="Tenover F.C."/>
            <person name="Weinstock G.M."/>
            <person name="Robinson D.A."/>
            <person name="Arias C.A."/>
        </authorList>
    </citation>
    <scope>NUCLEOTIDE SEQUENCE</scope>
    <source>
        <strain evidence="2">CA15</strain>
        <strain evidence="3">M121</strain>
    </source>
</reference>
<sequence>MIFILWCVNLYIEKGQHAQTCYPNEPVKKTVAILD</sequence>
<dbReference type="EMBL" id="JAANDN010000058">
    <property type="protein sequence ID" value="NUY68169.1"/>
    <property type="molecule type" value="Genomic_DNA"/>
</dbReference>
<name>A0A2C9TI77_STAAU</name>
<dbReference type="EMBL" id="WPRH01000562">
    <property type="protein sequence ID" value="MVI56207.1"/>
    <property type="molecule type" value="Genomic_DNA"/>
</dbReference>
<dbReference type="Proteomes" id="UP000217245">
    <property type="component" value="Chromosome"/>
</dbReference>
<dbReference type="Proteomes" id="UP000473113">
    <property type="component" value="Unassembled WGS sequence"/>
</dbReference>
<reference evidence="1 11" key="4">
    <citation type="submission" date="2017-09" db="EMBL/GenBank/DDBJ databases">
        <title>A single nucleotide polymorphism in the Staphylococcus aureus virulence regulator SaeR abolishes pathogenesis.</title>
        <authorList>
            <person name="Copin R.J."/>
            <person name="Sause W."/>
            <person name="Shopsin B."/>
            <person name="Torres V.J."/>
        </authorList>
    </citation>
    <scope>NUCLEOTIDE SEQUENCE [LARGE SCALE GENOMIC DNA]</scope>
    <source>
        <strain evidence="11">Newman</strain>
        <strain evidence="1">Newman_D2C</strain>
    </source>
</reference>
<evidence type="ECO:0000313" key="9">
    <source>
        <dbReference type="EMBL" id="NGW66500.1"/>
    </source>
</evidence>
<evidence type="ECO:0000313" key="14">
    <source>
        <dbReference type="Proteomes" id="UP000473113"/>
    </source>
</evidence>
<reference evidence="5" key="8">
    <citation type="journal article" date="2021" name="Front Med (Lausanne)">
        <title>The Prevalence and Determinants of Fusidic Acid Resistance Among Methicillin-Resistant Staphylococcus aureus Clinical Isolates in China.</title>
        <authorList>
            <person name="Zhao H."/>
            <person name="Wang X."/>
            <person name="Wang B."/>
            <person name="Xu Y."/>
            <person name="Rao L."/>
            <person name="Wan B."/>
            <person name="Guo Y."/>
            <person name="Wu X."/>
            <person name="Yu J."/>
            <person name="Chen L."/>
            <person name="Li M."/>
            <person name="Yu F."/>
        </authorList>
    </citation>
    <scope>NUCLEOTIDE SEQUENCE</scope>
    <source>
        <strain evidence="5">NC-4</strain>
    </source>
</reference>
<dbReference type="EMBL" id="LFVP01000010">
    <property type="protein sequence ID" value="KSA78901.1"/>
    <property type="molecule type" value="Genomic_DNA"/>
</dbReference>
<evidence type="ECO:0000313" key="5">
    <source>
        <dbReference type="EMBL" id="MCE3363876.1"/>
    </source>
</evidence>
<organism evidence="2">
    <name type="scientific">Staphylococcus aureus</name>
    <dbReference type="NCBI Taxonomy" id="1280"/>
    <lineage>
        <taxon>Bacteria</taxon>
        <taxon>Bacillati</taxon>
        <taxon>Bacillota</taxon>
        <taxon>Bacilli</taxon>
        <taxon>Bacillales</taxon>
        <taxon>Staphylococcaceae</taxon>
        <taxon>Staphylococcus</taxon>
    </lineage>
</organism>
<reference evidence="12 13" key="5">
    <citation type="submission" date="2019-11" db="EMBL/GenBank/DDBJ databases">
        <title>Implementation of targeted gown and glove precautions to prevent Staphylococcus aureus acquisition in community-based nursing homes.</title>
        <authorList>
            <person name="Stine O.C."/>
        </authorList>
    </citation>
    <scope>NUCLEOTIDE SEQUENCE [LARGE SCALE GENOMIC DNA]</scope>
    <source>
        <strain evidence="8 15">S_1081.LBCF.DN</strain>
        <strain evidence="7 13">S_2062.LAUP.DI</strain>
        <strain evidence="6 12">S_4031.LGMP.AI</strain>
    </source>
</reference>
<dbReference type="Proteomes" id="UP000561555">
    <property type="component" value="Unassembled WGS sequence"/>
</dbReference>
<dbReference type="Proteomes" id="UP000478867">
    <property type="component" value="Unassembled WGS sequence"/>
</dbReference>
<reference evidence="4" key="3">
    <citation type="journal article" date="2016" name="J. Infect. Dis.">
        <title>Comparative Genomics of Community-Associated Methicillin-Resistant Staphylococcus aureus Shows the Emergence of Clone ST8-USA300 in Geneva, Switzerland.</title>
        <authorList>
            <person name="Von Dach E."/>
            <person name="Diene S.M."/>
            <person name="Fankhauser C."/>
            <person name="Schrenzel J."/>
            <person name="Harbarth S."/>
            <person name="Francois P."/>
        </authorList>
    </citation>
    <scope>NUCLEOTIDE SEQUENCE</scope>
    <source>
        <strain evidence="4">MRSA_S26</strain>
    </source>
</reference>
<dbReference type="Proteomes" id="UP000433366">
    <property type="component" value="Unassembled WGS sequence"/>
</dbReference>
<evidence type="ECO:0000313" key="1">
    <source>
        <dbReference type="EMBL" id="ATC72132.1"/>
    </source>
</evidence>
<dbReference type="EMBL" id="WPTS01000042">
    <property type="protein sequence ID" value="MVK36351.1"/>
    <property type="molecule type" value="Genomic_DNA"/>
</dbReference>
<evidence type="ECO:0000313" key="8">
    <source>
        <dbReference type="EMBL" id="MVM09168.1"/>
    </source>
</evidence>